<evidence type="ECO:0000313" key="1">
    <source>
        <dbReference type="EMBL" id="PNC17352.1"/>
    </source>
</evidence>
<reference evidence="1 2" key="1">
    <citation type="journal article" date="2017" name="BMC Genomics">
        <title>Genome sequencing of 39 Akkermansia muciniphila isolates reveals its population structure, genomic and functional diverisity, and global distribution in mammalian gut microbiotas.</title>
        <authorList>
            <person name="Guo X."/>
            <person name="Li S."/>
            <person name="Zhang J."/>
            <person name="Wu F."/>
            <person name="Li X."/>
            <person name="Wu D."/>
            <person name="Zhang M."/>
            <person name="Ou Z."/>
            <person name="Jie Z."/>
            <person name="Yan Q."/>
            <person name="Li P."/>
            <person name="Yi J."/>
            <person name="Peng Y."/>
        </authorList>
    </citation>
    <scope>NUCLEOTIDE SEQUENCE [LARGE SCALE GENOMIC DNA]</scope>
    <source>
        <strain evidence="1 2">GP24</strain>
    </source>
</reference>
<evidence type="ECO:0000313" key="2">
    <source>
        <dbReference type="Proteomes" id="UP000236000"/>
    </source>
</evidence>
<dbReference type="Proteomes" id="UP000236000">
    <property type="component" value="Unassembled WGS sequence"/>
</dbReference>
<accession>A0A2N8HBX5</accession>
<dbReference type="AlphaFoldDB" id="A0A2N8HBX5"/>
<dbReference type="EMBL" id="PJKA01000013">
    <property type="protein sequence ID" value="PNC17352.1"/>
    <property type="molecule type" value="Genomic_DNA"/>
</dbReference>
<protein>
    <submittedName>
        <fullName evidence="1">Uncharacterized protein</fullName>
    </submittedName>
</protein>
<comment type="caution">
    <text evidence="1">The sequence shown here is derived from an EMBL/GenBank/DDBJ whole genome shotgun (WGS) entry which is preliminary data.</text>
</comment>
<proteinExistence type="predicted"/>
<sequence>MDEFSDKIRAFLEDMEMSREVFASLCGVSKRHVDKWLSYLPIPKARQTVIERIMREEYARRRKSDQNPDMDIIEVHFPRNRYDQARKTADIHGMTVQEWASRTLLALSSVPHHNL</sequence>
<gene>
    <name evidence="1" type="ORF">CXU22_12130</name>
</gene>
<name>A0A2N8HBX5_9BACT</name>
<organism evidence="1 2">
    <name type="scientific">Akkermansia muciniphila</name>
    <dbReference type="NCBI Taxonomy" id="239935"/>
    <lineage>
        <taxon>Bacteria</taxon>
        <taxon>Pseudomonadati</taxon>
        <taxon>Verrucomicrobiota</taxon>
        <taxon>Verrucomicrobiia</taxon>
        <taxon>Verrucomicrobiales</taxon>
        <taxon>Akkermansiaceae</taxon>
        <taxon>Akkermansia</taxon>
    </lineage>
</organism>